<name>A0A0E3YDV7_9BURK</name>
<keyword evidence="1" id="KW-1133">Transmembrane helix</keyword>
<evidence type="ECO:0000313" key="3">
    <source>
        <dbReference type="Proteomes" id="UP000035050"/>
    </source>
</evidence>
<evidence type="ECO:0000256" key="1">
    <source>
        <dbReference type="SAM" id="Phobius"/>
    </source>
</evidence>
<keyword evidence="1" id="KW-0472">Membrane</keyword>
<feature type="transmembrane region" description="Helical" evidence="1">
    <location>
        <begin position="84"/>
        <end position="105"/>
    </location>
</feature>
<dbReference type="EMBL" id="CP011253">
    <property type="protein sequence ID" value="AKC70895.2"/>
    <property type="molecule type" value="Genomic_DNA"/>
</dbReference>
<dbReference type="InterPro" id="IPR009476">
    <property type="entry name" value="DUF1097"/>
</dbReference>
<dbReference type="Proteomes" id="UP000035050">
    <property type="component" value="Chromosome"/>
</dbReference>
<keyword evidence="1" id="KW-0812">Transmembrane</keyword>
<feature type="transmembrane region" description="Helical" evidence="1">
    <location>
        <begin position="111"/>
        <end position="131"/>
    </location>
</feature>
<dbReference type="KEGG" id="pox:MB84_17555"/>
<proteinExistence type="predicted"/>
<protein>
    <recommendedName>
        <fullName evidence="4">DUF1097 domain-containing protein</fullName>
    </recommendedName>
</protein>
<organism evidence="2 3">
    <name type="scientific">Pandoraea oxalativorans</name>
    <dbReference type="NCBI Taxonomy" id="573737"/>
    <lineage>
        <taxon>Bacteria</taxon>
        <taxon>Pseudomonadati</taxon>
        <taxon>Pseudomonadota</taxon>
        <taxon>Betaproteobacteria</taxon>
        <taxon>Burkholderiales</taxon>
        <taxon>Burkholderiaceae</taxon>
        <taxon>Pandoraea</taxon>
    </lineage>
</organism>
<keyword evidence="3" id="KW-1185">Reference proteome</keyword>
<dbReference type="AlphaFoldDB" id="A0A0E3YDV7"/>
<feature type="transmembrane region" description="Helical" evidence="1">
    <location>
        <begin position="138"/>
        <end position="157"/>
    </location>
</feature>
<dbReference type="Pfam" id="PF06496">
    <property type="entry name" value="DUF1097"/>
    <property type="match status" value="1"/>
</dbReference>
<sequence>MMKKLPAEVVASLLAVTTIPIAMLPLHLPPWAIFISWAATFAMGGPTLVNLKRIWATLPIGSCFAFLIVLGFKQAATQFSGNTLVVAEMVILFAGNGSMMALARFFPGLNFIPGMFFGFATYFATLFGGFGPVAQDPLAALAAAVAMNALGPVYAWVKERYSAPEVSHQRNWKGWKAEV</sequence>
<feature type="transmembrane region" description="Helical" evidence="1">
    <location>
        <begin position="54"/>
        <end position="72"/>
    </location>
</feature>
<evidence type="ECO:0000313" key="2">
    <source>
        <dbReference type="EMBL" id="AKC70895.2"/>
    </source>
</evidence>
<accession>A0A0E3YDV7</accession>
<evidence type="ECO:0008006" key="4">
    <source>
        <dbReference type="Google" id="ProtNLM"/>
    </source>
</evidence>
<gene>
    <name evidence="2" type="ORF">MB84_17555</name>
</gene>
<reference evidence="2" key="1">
    <citation type="submission" date="2016-06" db="EMBL/GenBank/DDBJ databases">
        <title>Pandoraea oxalativorans DSM 23570 Genome Sequencing.</title>
        <authorList>
            <person name="Ee R."/>
            <person name="Lim Y.-L."/>
            <person name="Yong D."/>
            <person name="Yin W.-F."/>
            <person name="Chan K.-G."/>
        </authorList>
    </citation>
    <scope>NUCLEOTIDE SEQUENCE</scope>
    <source>
        <strain evidence="2">DSM 23570</strain>
    </source>
</reference>